<name>A0A9P5H3W9_9HYPO</name>
<feature type="region of interest" description="Disordered" evidence="1">
    <location>
        <begin position="98"/>
        <end position="118"/>
    </location>
</feature>
<organism evidence="2 3">
    <name type="scientific">Cylindrodendrum hubeiense</name>
    <dbReference type="NCBI Taxonomy" id="595255"/>
    <lineage>
        <taxon>Eukaryota</taxon>
        <taxon>Fungi</taxon>
        <taxon>Dikarya</taxon>
        <taxon>Ascomycota</taxon>
        <taxon>Pezizomycotina</taxon>
        <taxon>Sordariomycetes</taxon>
        <taxon>Hypocreomycetidae</taxon>
        <taxon>Hypocreales</taxon>
        <taxon>Nectriaceae</taxon>
        <taxon>Cylindrodendrum</taxon>
    </lineage>
</organism>
<dbReference type="EMBL" id="JAANBB010000206">
    <property type="protein sequence ID" value="KAF7546633.1"/>
    <property type="molecule type" value="Genomic_DNA"/>
</dbReference>
<sequence length="145" mass="16040">MASVNPPQSAAPTMYTVDDDLGKWLDLDGLCQDSLSDVVGRDMSPLDCSVTSESVSATQPQPGEPTQQAEHLERAIKSGSKLKRQALSRNSSLPEYSVICFPSNPSRPGGIKKKRRDFDDKRRLEVAQVRRTGACFRCKMRRISV</sequence>
<comment type="caution">
    <text evidence="2">The sequence shown here is derived from an EMBL/GenBank/DDBJ whole genome shotgun (WGS) entry which is preliminary data.</text>
</comment>
<feature type="region of interest" description="Disordered" evidence="1">
    <location>
        <begin position="50"/>
        <end position="72"/>
    </location>
</feature>
<protein>
    <submittedName>
        <fullName evidence="2">Uncharacterized protein</fullName>
    </submittedName>
</protein>
<keyword evidence="3" id="KW-1185">Reference proteome</keyword>
<dbReference type="Proteomes" id="UP000722485">
    <property type="component" value="Unassembled WGS sequence"/>
</dbReference>
<reference evidence="2" key="1">
    <citation type="submission" date="2020-03" db="EMBL/GenBank/DDBJ databases">
        <title>Draft Genome Sequence of Cylindrodendrum hubeiense.</title>
        <authorList>
            <person name="Buettner E."/>
            <person name="Kellner H."/>
        </authorList>
    </citation>
    <scope>NUCLEOTIDE SEQUENCE</scope>
    <source>
        <strain evidence="2">IHI 201604</strain>
    </source>
</reference>
<evidence type="ECO:0000313" key="2">
    <source>
        <dbReference type="EMBL" id="KAF7546633.1"/>
    </source>
</evidence>
<evidence type="ECO:0000256" key="1">
    <source>
        <dbReference type="SAM" id="MobiDB-lite"/>
    </source>
</evidence>
<dbReference type="OrthoDB" id="5426982at2759"/>
<evidence type="ECO:0000313" key="3">
    <source>
        <dbReference type="Proteomes" id="UP000722485"/>
    </source>
</evidence>
<gene>
    <name evidence="2" type="ORF">G7Z17_g8293</name>
</gene>
<accession>A0A9P5H3W9</accession>
<dbReference type="AlphaFoldDB" id="A0A9P5H3W9"/>
<feature type="compositionally biased region" description="Polar residues" evidence="1">
    <location>
        <begin position="50"/>
        <end position="69"/>
    </location>
</feature>
<proteinExistence type="predicted"/>